<feature type="region of interest" description="Disordered" evidence="1">
    <location>
        <begin position="267"/>
        <end position="414"/>
    </location>
</feature>
<dbReference type="STRING" id="71717.A0A4Y7TXC8"/>
<feature type="compositionally biased region" description="Low complexity" evidence="1">
    <location>
        <begin position="40"/>
        <end position="50"/>
    </location>
</feature>
<feature type="region of interest" description="Disordered" evidence="1">
    <location>
        <begin position="514"/>
        <end position="610"/>
    </location>
</feature>
<dbReference type="Proteomes" id="UP000298030">
    <property type="component" value="Unassembled WGS sequence"/>
</dbReference>
<feature type="transmembrane region" description="Helical" evidence="2">
    <location>
        <begin position="186"/>
        <end position="208"/>
    </location>
</feature>
<comment type="caution">
    <text evidence="3">The sequence shown here is derived from an EMBL/GenBank/DDBJ whole genome shotgun (WGS) entry which is preliminary data.</text>
</comment>
<proteinExistence type="predicted"/>
<feature type="region of interest" description="Disordered" evidence="1">
    <location>
        <begin position="221"/>
        <end position="255"/>
    </location>
</feature>
<sequence>MAKPNPVASTDGASSSTSPPPHPSRHRQGHTPRRRRRKAASAATTAARSLAPSSTLLSLLSIVVASSVAEGSPAPPAFLCPSIEPRATPTPVRRRHKRSTSTASSEVKSSVPRAVVRNIADKYEQGEDGVWRRVESYTLYGVCPVSAPTSTKTATLDTNYDYIPDTLPPGWEPKTEHYGHESRTTLILAMSLVLAFVICILIIACLFWRKSLRRKYRERDLEGKGKGKGRRRNRDVSDEEAREAETEKESKAKQKIWARATARWKENARYTARQRRGKRTSIRSRAARSSISLDNPRDGLTSGRSSPTPSSSLPPSRSQSRRNSTASVQHDPSLSPQEHPVPTISLAPPAHPHSSPPAYRQKALATNDSSEDMYADDNPASTAHLIHLGEPSHASSCSQSNSGDPSSNNIAHVATDDKAVLARLADLASQPVTDEAMAGPAGNHQVSAPEWWDEELEDIIAATQEDESNGQAESSTTGSSPFPPPPSKASLAAPNFYDYPYAFEEMEIIGIEPELGPSAPPFEETPSSGFVVDAPQLAPSAPPMLDEDDLYVEMSPSAPPMPDGDGQLEDGLNDPQASVSSGTTGGSSSDGPPLLEDYTNEGPSLPRYRP</sequence>
<keyword evidence="2" id="KW-0472">Membrane</keyword>
<evidence type="ECO:0000256" key="2">
    <source>
        <dbReference type="SAM" id="Phobius"/>
    </source>
</evidence>
<feature type="compositionally biased region" description="Low complexity" evidence="1">
    <location>
        <begin position="302"/>
        <end position="324"/>
    </location>
</feature>
<accession>A0A4Y7TXC8</accession>
<feature type="compositionally biased region" description="Polar residues" evidence="1">
    <location>
        <begin position="325"/>
        <end position="336"/>
    </location>
</feature>
<feature type="compositionally biased region" description="Low complexity" evidence="1">
    <location>
        <begin position="100"/>
        <end position="109"/>
    </location>
</feature>
<name>A0A4Y7TXC8_COPMI</name>
<reference evidence="3 4" key="1">
    <citation type="journal article" date="2019" name="Nat. Ecol. Evol.">
        <title>Megaphylogeny resolves global patterns of mushroom evolution.</title>
        <authorList>
            <person name="Varga T."/>
            <person name="Krizsan K."/>
            <person name="Foldi C."/>
            <person name="Dima B."/>
            <person name="Sanchez-Garcia M."/>
            <person name="Sanchez-Ramirez S."/>
            <person name="Szollosi G.J."/>
            <person name="Szarkandi J.G."/>
            <person name="Papp V."/>
            <person name="Albert L."/>
            <person name="Andreopoulos W."/>
            <person name="Angelini C."/>
            <person name="Antonin V."/>
            <person name="Barry K.W."/>
            <person name="Bougher N.L."/>
            <person name="Buchanan P."/>
            <person name="Buyck B."/>
            <person name="Bense V."/>
            <person name="Catcheside P."/>
            <person name="Chovatia M."/>
            <person name="Cooper J."/>
            <person name="Damon W."/>
            <person name="Desjardin D."/>
            <person name="Finy P."/>
            <person name="Geml J."/>
            <person name="Haridas S."/>
            <person name="Hughes K."/>
            <person name="Justo A."/>
            <person name="Karasinski D."/>
            <person name="Kautmanova I."/>
            <person name="Kiss B."/>
            <person name="Kocsube S."/>
            <person name="Kotiranta H."/>
            <person name="LaButti K.M."/>
            <person name="Lechner B.E."/>
            <person name="Liimatainen K."/>
            <person name="Lipzen A."/>
            <person name="Lukacs Z."/>
            <person name="Mihaltcheva S."/>
            <person name="Morgado L.N."/>
            <person name="Niskanen T."/>
            <person name="Noordeloos M.E."/>
            <person name="Ohm R.A."/>
            <person name="Ortiz-Santana B."/>
            <person name="Ovrebo C."/>
            <person name="Racz N."/>
            <person name="Riley R."/>
            <person name="Savchenko A."/>
            <person name="Shiryaev A."/>
            <person name="Soop K."/>
            <person name="Spirin V."/>
            <person name="Szebenyi C."/>
            <person name="Tomsovsky M."/>
            <person name="Tulloss R.E."/>
            <person name="Uehling J."/>
            <person name="Grigoriev I.V."/>
            <person name="Vagvolgyi C."/>
            <person name="Papp T."/>
            <person name="Martin F.M."/>
            <person name="Miettinen O."/>
            <person name="Hibbett D.S."/>
            <person name="Nagy L.G."/>
        </authorList>
    </citation>
    <scope>NUCLEOTIDE SEQUENCE [LARGE SCALE GENOMIC DNA]</scope>
    <source>
        <strain evidence="3 4">FP101781</strain>
    </source>
</reference>
<keyword evidence="4" id="KW-1185">Reference proteome</keyword>
<feature type="region of interest" description="Disordered" evidence="1">
    <location>
        <begin position="74"/>
        <end position="109"/>
    </location>
</feature>
<keyword evidence="2" id="KW-0812">Transmembrane</keyword>
<keyword evidence="2" id="KW-1133">Transmembrane helix</keyword>
<feature type="region of interest" description="Disordered" evidence="1">
    <location>
        <begin position="431"/>
        <end position="493"/>
    </location>
</feature>
<feature type="compositionally biased region" description="Acidic residues" evidence="1">
    <location>
        <begin position="451"/>
        <end position="468"/>
    </location>
</feature>
<gene>
    <name evidence="3" type="ORF">FA13DRAFT_1724547</name>
</gene>
<dbReference type="AlphaFoldDB" id="A0A4Y7TXC8"/>
<evidence type="ECO:0000313" key="4">
    <source>
        <dbReference type="Proteomes" id="UP000298030"/>
    </source>
</evidence>
<feature type="compositionally biased region" description="Basic and acidic residues" evidence="1">
    <location>
        <begin position="243"/>
        <end position="252"/>
    </location>
</feature>
<protein>
    <submittedName>
        <fullName evidence="3">Uncharacterized protein</fullName>
    </submittedName>
</protein>
<evidence type="ECO:0000256" key="1">
    <source>
        <dbReference type="SAM" id="MobiDB-lite"/>
    </source>
</evidence>
<dbReference type="EMBL" id="QPFP01000002">
    <property type="protein sequence ID" value="TEB38624.1"/>
    <property type="molecule type" value="Genomic_DNA"/>
</dbReference>
<dbReference type="OrthoDB" id="2756128at2759"/>
<feature type="compositionally biased region" description="Basic residues" evidence="1">
    <location>
        <begin position="23"/>
        <end position="39"/>
    </location>
</feature>
<feature type="compositionally biased region" description="Low complexity" evidence="1">
    <location>
        <begin position="578"/>
        <end position="591"/>
    </location>
</feature>
<organism evidence="3 4">
    <name type="scientific">Coprinellus micaceus</name>
    <name type="common">Glistening ink-cap mushroom</name>
    <name type="synonym">Coprinus micaceus</name>
    <dbReference type="NCBI Taxonomy" id="71717"/>
    <lineage>
        <taxon>Eukaryota</taxon>
        <taxon>Fungi</taxon>
        <taxon>Dikarya</taxon>
        <taxon>Basidiomycota</taxon>
        <taxon>Agaricomycotina</taxon>
        <taxon>Agaricomycetes</taxon>
        <taxon>Agaricomycetidae</taxon>
        <taxon>Agaricales</taxon>
        <taxon>Agaricineae</taxon>
        <taxon>Psathyrellaceae</taxon>
        <taxon>Coprinellus</taxon>
    </lineage>
</organism>
<feature type="compositionally biased region" description="Polar residues" evidence="1">
    <location>
        <begin position="393"/>
        <end position="410"/>
    </location>
</feature>
<feature type="region of interest" description="Disordered" evidence="1">
    <location>
        <begin position="1"/>
        <end position="50"/>
    </location>
</feature>
<feature type="compositionally biased region" description="Basic residues" evidence="1">
    <location>
        <begin position="272"/>
        <end position="286"/>
    </location>
</feature>
<evidence type="ECO:0000313" key="3">
    <source>
        <dbReference type="EMBL" id="TEB38624.1"/>
    </source>
</evidence>